<dbReference type="PRINTS" id="PR00368">
    <property type="entry name" value="FADPNR"/>
</dbReference>
<evidence type="ECO:0000256" key="3">
    <source>
        <dbReference type="ARBA" id="ARBA00023002"/>
    </source>
</evidence>
<dbReference type="AlphaFoldDB" id="A0A0K1EHB6"/>
<evidence type="ECO:0000259" key="7">
    <source>
        <dbReference type="PROSITE" id="PS51379"/>
    </source>
</evidence>
<dbReference type="GO" id="GO:0046872">
    <property type="term" value="F:metal ion binding"/>
    <property type="evidence" value="ECO:0007669"/>
    <property type="project" value="UniProtKB-KW"/>
</dbReference>
<dbReference type="GO" id="GO:0051536">
    <property type="term" value="F:iron-sulfur cluster binding"/>
    <property type="evidence" value="ECO:0007669"/>
    <property type="project" value="UniProtKB-KW"/>
</dbReference>
<feature type="compositionally biased region" description="Basic and acidic residues" evidence="6">
    <location>
        <begin position="65"/>
        <end position="77"/>
    </location>
</feature>
<dbReference type="InterPro" id="IPR050097">
    <property type="entry name" value="Ferredoxin-NADP_redctase_2"/>
</dbReference>
<evidence type="ECO:0000256" key="4">
    <source>
        <dbReference type="ARBA" id="ARBA00023004"/>
    </source>
</evidence>
<proteinExistence type="predicted"/>
<dbReference type="InterPro" id="IPR017896">
    <property type="entry name" value="4Fe4S_Fe-S-bd"/>
</dbReference>
<reference evidence="8 9" key="1">
    <citation type="submission" date="2015-07" db="EMBL/GenBank/DDBJ databases">
        <title>Genome analysis of myxobacterium Chondromyces crocatus Cm c5 reveals a high potential for natural compound synthesis and the genetic basis for the loss of fruiting body formation.</title>
        <authorList>
            <person name="Zaburannyi N."/>
            <person name="Bunk B."/>
            <person name="Maier J."/>
            <person name="Overmann J."/>
            <person name="Mueller R."/>
        </authorList>
    </citation>
    <scope>NUCLEOTIDE SEQUENCE [LARGE SCALE GENOMIC DNA]</scope>
    <source>
        <strain evidence="8 9">Cm c5</strain>
    </source>
</reference>
<dbReference type="PRINTS" id="PR00411">
    <property type="entry name" value="PNDRDTASEI"/>
</dbReference>
<dbReference type="Proteomes" id="UP000067626">
    <property type="component" value="Chromosome"/>
</dbReference>
<keyword evidence="4" id="KW-0408">Iron</keyword>
<dbReference type="PANTHER" id="PTHR48105">
    <property type="entry name" value="THIOREDOXIN REDUCTASE 1-RELATED-RELATED"/>
    <property type="match status" value="1"/>
</dbReference>
<dbReference type="InterPro" id="IPR010177">
    <property type="entry name" value="Paired_CXXCH_1"/>
</dbReference>
<dbReference type="SUPFAM" id="SSF54862">
    <property type="entry name" value="4Fe-4S ferredoxins"/>
    <property type="match status" value="1"/>
</dbReference>
<evidence type="ECO:0000256" key="6">
    <source>
        <dbReference type="SAM" id="MobiDB-lite"/>
    </source>
</evidence>
<keyword evidence="5" id="KW-0411">Iron-sulfur</keyword>
<dbReference type="PROSITE" id="PS51379">
    <property type="entry name" value="4FE4S_FER_2"/>
    <property type="match status" value="2"/>
</dbReference>
<dbReference type="OrthoDB" id="9778740at2"/>
<evidence type="ECO:0000313" key="9">
    <source>
        <dbReference type="Proteomes" id="UP000067626"/>
    </source>
</evidence>
<keyword evidence="3" id="KW-0560">Oxidoreductase</keyword>
<feature type="region of interest" description="Disordered" evidence="6">
    <location>
        <begin position="1"/>
        <end position="80"/>
    </location>
</feature>
<dbReference type="EMBL" id="CP012159">
    <property type="protein sequence ID" value="AKT40266.1"/>
    <property type="molecule type" value="Genomic_DNA"/>
</dbReference>
<protein>
    <recommendedName>
        <fullName evidence="7">4Fe-4S ferredoxin-type domain-containing protein</fullName>
    </recommendedName>
</protein>
<feature type="region of interest" description="Disordered" evidence="6">
    <location>
        <begin position="818"/>
        <end position="846"/>
    </location>
</feature>
<evidence type="ECO:0000313" key="8">
    <source>
        <dbReference type="EMBL" id="AKT40266.1"/>
    </source>
</evidence>
<dbReference type="Pfam" id="PF13738">
    <property type="entry name" value="Pyr_redox_3"/>
    <property type="match status" value="1"/>
</dbReference>
<dbReference type="Pfam" id="PF00037">
    <property type="entry name" value="Fer4"/>
    <property type="match status" value="1"/>
</dbReference>
<dbReference type="InterPro" id="IPR036280">
    <property type="entry name" value="Multihaem_cyt_sf"/>
</dbReference>
<evidence type="ECO:0000256" key="5">
    <source>
        <dbReference type="ARBA" id="ARBA00023014"/>
    </source>
</evidence>
<gene>
    <name evidence="8" type="ORF">CMC5_044190</name>
</gene>
<sequence>MRSPSPPPSPGKAAASVPPTEPSGRLDGEPSGPPPAGSAPRPGHSSTLYRAEVSDPRARAAQPREPSRGRAARRSEATSDVTRFQGVLAATLVGAAAAAVAALVFPPPGGHGSAGPLSRPHVQAGLSCASCHAPTDSRLGDASAGAAQKSPAKVPGAVLSPAQEPPSAARACPSCHGAHGSTRPGHQQQLARGNMTCATCHTIHRGDQGVVLRPDAPPLRFAPGAEAEVEGGLEATYRPTREATVALVTAGSCVGCHDLGAPRDPVARCLPRDGTRLGNAQPVVCFDEHQLTLPEIESESARRARLGEGVCRAQHTDDRALAWTAAREIARATPEIPGVIGSAAGRSLGWAGTGLGAAMAWMLGERGLRRWRERRRKRAPMVSASLLRPAERVRLPQIDTSTCLGCYACVDACPYDVLAIERYVAVVARPEACCGLTLCEQRCPNGSLTITDGARRDDRPDLDDDLQSVDMPGLYLAGDITGLPLIKNAIQQGARATERAAMELRAPGLRKAAPWAGRGGDRGSEGDASTRDEPLDLIIVGAGPAGISAALRAKELGLRFDVIEQGSVAASIRSFPRGKLVFDQPLDLPITGKLWLQESTKEELLAQWLRVVRQERLPILEQTRMISMQRDPTGEGFVMVTEPVTESKAAPGTAQRTERRARRVVLAIGQRGSPRRLPVPVPSEVEDRVYYHLADARSLAGTRVLVVGLGDVAMEAAIALARQPGTTVTLAARADGFRRGRTRNIDEVQRLATASRLTLALETHVAALASAERSAVQVTLASPRGRRGLLVDAVLVLIGSIPPWDTLRAAGVRVGAATGEGGTSAKSTEPLATPRVEEAGPSGRPA</sequence>
<name>A0A0K1EHB6_CHOCO</name>
<keyword evidence="1" id="KW-0285">Flavoprotein</keyword>
<keyword evidence="2" id="KW-0479">Metal-binding</keyword>
<dbReference type="SUPFAM" id="SSF48695">
    <property type="entry name" value="Multiheme cytochromes"/>
    <property type="match status" value="1"/>
</dbReference>
<organism evidence="8 9">
    <name type="scientific">Chondromyces crocatus</name>
    <dbReference type="NCBI Taxonomy" id="52"/>
    <lineage>
        <taxon>Bacteria</taxon>
        <taxon>Pseudomonadati</taxon>
        <taxon>Myxococcota</taxon>
        <taxon>Polyangia</taxon>
        <taxon>Polyangiales</taxon>
        <taxon>Polyangiaceae</taxon>
        <taxon>Chondromyces</taxon>
    </lineage>
</organism>
<dbReference type="Gene3D" id="3.30.70.20">
    <property type="match status" value="1"/>
</dbReference>
<feature type="compositionally biased region" description="Pro residues" evidence="6">
    <location>
        <begin position="1"/>
        <end position="10"/>
    </location>
</feature>
<dbReference type="InterPro" id="IPR017900">
    <property type="entry name" value="4Fe4S_Fe_S_CS"/>
</dbReference>
<dbReference type="InterPro" id="IPR036188">
    <property type="entry name" value="FAD/NAD-bd_sf"/>
</dbReference>
<feature type="domain" description="4Fe-4S ferredoxin-type" evidence="7">
    <location>
        <begin position="424"/>
        <end position="453"/>
    </location>
</feature>
<keyword evidence="9" id="KW-1185">Reference proteome</keyword>
<dbReference type="GO" id="GO:0016491">
    <property type="term" value="F:oxidoreductase activity"/>
    <property type="evidence" value="ECO:0007669"/>
    <property type="project" value="UniProtKB-KW"/>
</dbReference>
<accession>A0A0K1EHB6</accession>
<evidence type="ECO:0000256" key="1">
    <source>
        <dbReference type="ARBA" id="ARBA00022630"/>
    </source>
</evidence>
<dbReference type="Pfam" id="PF09699">
    <property type="entry name" value="Paired_CXXCH_1"/>
    <property type="match status" value="1"/>
</dbReference>
<dbReference type="STRING" id="52.CMC5_044190"/>
<dbReference type="Gene3D" id="3.90.10.10">
    <property type="entry name" value="Cytochrome C3"/>
    <property type="match status" value="1"/>
</dbReference>
<evidence type="ECO:0000256" key="2">
    <source>
        <dbReference type="ARBA" id="ARBA00022723"/>
    </source>
</evidence>
<feature type="domain" description="4Fe-4S ferredoxin-type" evidence="7">
    <location>
        <begin position="394"/>
        <end position="423"/>
    </location>
</feature>
<dbReference type="KEGG" id="ccro:CMC5_044190"/>
<feature type="region of interest" description="Disordered" evidence="6">
    <location>
        <begin position="160"/>
        <end position="188"/>
    </location>
</feature>
<dbReference type="SUPFAM" id="SSF51905">
    <property type="entry name" value="FAD/NAD(P)-binding domain"/>
    <property type="match status" value="1"/>
</dbReference>
<dbReference type="PROSITE" id="PS00198">
    <property type="entry name" value="4FE4S_FER_1"/>
    <property type="match status" value="1"/>
</dbReference>
<dbReference type="Gene3D" id="3.50.50.60">
    <property type="entry name" value="FAD/NAD(P)-binding domain"/>
    <property type="match status" value="2"/>
</dbReference>